<evidence type="ECO:0000313" key="2">
    <source>
        <dbReference type="Proteomes" id="UP001163223"/>
    </source>
</evidence>
<organism evidence="1 2">
    <name type="scientific">Antarcticirhabdus aurantiaca</name>
    <dbReference type="NCBI Taxonomy" id="2606717"/>
    <lineage>
        <taxon>Bacteria</taxon>
        <taxon>Pseudomonadati</taxon>
        <taxon>Pseudomonadota</taxon>
        <taxon>Alphaproteobacteria</taxon>
        <taxon>Hyphomicrobiales</taxon>
        <taxon>Aurantimonadaceae</taxon>
        <taxon>Antarcticirhabdus</taxon>
    </lineage>
</organism>
<reference evidence="1" key="1">
    <citation type="submission" date="2022-11" db="EMBL/GenBank/DDBJ databases">
        <title>beta-Carotene-producing bacterium, Jeongeuplla avenae sp. nov., alleviates the salt stress of Arabidopsis seedlings.</title>
        <authorList>
            <person name="Jiang L."/>
            <person name="Lee J."/>
        </authorList>
    </citation>
    <scope>NUCLEOTIDE SEQUENCE</scope>
    <source>
        <strain evidence="1">DY_R2A_6</strain>
    </source>
</reference>
<dbReference type="EMBL" id="CP113520">
    <property type="protein sequence ID" value="WAJ30944.1"/>
    <property type="molecule type" value="Genomic_DNA"/>
</dbReference>
<gene>
    <name evidence="1" type="ORF">OXU80_12380</name>
</gene>
<keyword evidence="2" id="KW-1185">Reference proteome</keyword>
<protein>
    <submittedName>
        <fullName evidence="1">Uncharacterized protein</fullName>
    </submittedName>
</protein>
<evidence type="ECO:0000313" key="1">
    <source>
        <dbReference type="EMBL" id="WAJ30944.1"/>
    </source>
</evidence>
<accession>A0ACD4NVR8</accession>
<dbReference type="Proteomes" id="UP001163223">
    <property type="component" value="Chromosome"/>
</dbReference>
<name>A0ACD4NVR8_9HYPH</name>
<proteinExistence type="predicted"/>
<sequence>MPKARFSFGTRNGTRSGYADYRYGSTKPVTLAAPGLTRPRPILKGAVREAAIAQTVETMSTWRKTPFEHEGAVRAGLRIAFVEKGTAWARSDAEAAQIVEDALRRVGAIRPSFEESQPGHALGNDFCHWCFCPIDEEDRTRGRRFCSAHCAKQGVEHMTRETTHHYGTVLRSAIRILAAEKAPPQTCKHCERSFKTDRRKQDFCSIRCANLHHVGDRALIDRSCGLCGSVFKPHSQGQRYCSQSCGQRANRRAEAEALQGEQRQCTCCGGRFQPRTPHARFCSTRCNKLSGQRAYKDRNRPPTPHPAHCSWCGDQYQPKIKLRTGVLNFCSTKCNTDCHRFARGDRPRDLTRRTFDHYLALPIDEMHRRRLTPQKLDWLALELGHTVSGEAMLPRPAGIMETLFGPG</sequence>